<keyword evidence="1" id="KW-0732">Signal</keyword>
<feature type="chain" id="PRO_5026131268" evidence="1">
    <location>
        <begin position="29"/>
        <end position="165"/>
    </location>
</feature>
<keyword evidence="2" id="KW-0378">Hydrolase</keyword>
<organism evidence="2">
    <name type="scientific">Rhipicephalus microplus</name>
    <name type="common">Cattle tick</name>
    <name type="synonym">Boophilus microplus</name>
    <dbReference type="NCBI Taxonomy" id="6941"/>
    <lineage>
        <taxon>Eukaryota</taxon>
        <taxon>Metazoa</taxon>
        <taxon>Ecdysozoa</taxon>
        <taxon>Arthropoda</taxon>
        <taxon>Chelicerata</taxon>
        <taxon>Arachnida</taxon>
        <taxon>Acari</taxon>
        <taxon>Parasitiformes</taxon>
        <taxon>Ixodida</taxon>
        <taxon>Ixodoidea</taxon>
        <taxon>Ixodidae</taxon>
        <taxon>Rhipicephalinae</taxon>
        <taxon>Rhipicephalus</taxon>
        <taxon>Boophilus</taxon>
    </lineage>
</organism>
<keyword evidence="2" id="KW-0540">Nuclease</keyword>
<protein>
    <submittedName>
        <fullName evidence="2">Putative endonuclease/reverse transcript</fullName>
    </submittedName>
</protein>
<name>A0A6G5A697_RHIMP</name>
<accession>A0A6G5A697</accession>
<sequence>MKPSRVLNLNMLLLFGTLTRTKLEYASAIWNPHQNYLIDALEAIQNCAARFITSQYSSRLSITSIKLSLNLPSLEIRRKVTRLCLLHKLYHNFPSQRNTVLLPPARSSRRLFNSLCLQRLHGSTNAFNKSFLPTAIEDWNNLPESIVHEQNPFKFKQLITNHLIC</sequence>
<reference evidence="2" key="1">
    <citation type="submission" date="2020-03" db="EMBL/GenBank/DDBJ databases">
        <title>A transcriptome and proteome of the tick Rhipicephalus microplus shaped by the genetic composition of its hosts and developmental stage.</title>
        <authorList>
            <person name="Garcia G.R."/>
            <person name="Ribeiro J.M.C."/>
            <person name="Maruyama S.R."/>
            <person name="Gardinasse L.G."/>
            <person name="Nelson K."/>
            <person name="Ferreira B.R."/>
            <person name="Andrade T.G."/>
            <person name="Santos I.K.F.M."/>
        </authorList>
    </citation>
    <scope>NUCLEOTIDE SEQUENCE</scope>
    <source>
        <strain evidence="2">NSGR</strain>
        <tissue evidence="2">Salivary glands</tissue>
    </source>
</reference>
<dbReference type="EMBL" id="GIKN01004248">
    <property type="protein sequence ID" value="NIE46521.1"/>
    <property type="molecule type" value="Transcribed_RNA"/>
</dbReference>
<feature type="signal peptide" evidence="1">
    <location>
        <begin position="1"/>
        <end position="28"/>
    </location>
</feature>
<keyword evidence="2" id="KW-0255">Endonuclease</keyword>
<dbReference type="AlphaFoldDB" id="A0A6G5A697"/>
<evidence type="ECO:0000256" key="1">
    <source>
        <dbReference type="SAM" id="SignalP"/>
    </source>
</evidence>
<evidence type="ECO:0000313" key="2">
    <source>
        <dbReference type="EMBL" id="NIE46521.1"/>
    </source>
</evidence>
<proteinExistence type="predicted"/>
<dbReference type="GO" id="GO:0004519">
    <property type="term" value="F:endonuclease activity"/>
    <property type="evidence" value="ECO:0007669"/>
    <property type="project" value="UniProtKB-KW"/>
</dbReference>